<name>A0AB33Z516_9GAMM</name>
<proteinExistence type="predicted"/>
<dbReference type="PANTHER" id="PTHR38773">
    <property type="entry name" value="PROTEIN SPRT"/>
    <property type="match status" value="1"/>
</dbReference>
<accession>A0AB33Z516</accession>
<sequence>MIAQLTAEQEQLVIDETARYIQLANSLLSTDYQVIPVKFDLTGHTIGMYKRSREQILIRYNALIFSKYFKQNLQQTVPHEVAHYIIDKQFSKKKVLPHGPEWRAMMQQFGAKASRTAQYDLSDIPKRRYSTVPYRCDCQTHQLGVRRHNKVVQRKTNYFCRQCGELLKAV</sequence>
<dbReference type="Pfam" id="PF17283">
    <property type="entry name" value="Zn_ribbon_SprT"/>
    <property type="match status" value="1"/>
</dbReference>
<comment type="caution">
    <text evidence="2">The sequence shown here is derived from an EMBL/GenBank/DDBJ whole genome shotgun (WGS) entry which is preliminary data.</text>
</comment>
<dbReference type="Proteomes" id="UP000015462">
    <property type="component" value="Unassembled WGS sequence"/>
</dbReference>
<evidence type="ECO:0000313" key="2">
    <source>
        <dbReference type="EMBL" id="EPD14281.1"/>
    </source>
</evidence>
<keyword evidence="3" id="KW-1185">Reference proteome</keyword>
<dbReference type="AlphaFoldDB" id="A0AB33Z516"/>
<dbReference type="InterPro" id="IPR035240">
    <property type="entry name" value="SprT_Zn_ribbon"/>
</dbReference>
<dbReference type="PANTHER" id="PTHR38773:SF1">
    <property type="entry name" value="PROTEIN SPRT"/>
    <property type="match status" value="1"/>
</dbReference>
<evidence type="ECO:0000313" key="3">
    <source>
        <dbReference type="Proteomes" id="UP000015462"/>
    </source>
</evidence>
<evidence type="ECO:0000259" key="1">
    <source>
        <dbReference type="SMART" id="SM00731"/>
    </source>
</evidence>
<dbReference type="Pfam" id="PF10263">
    <property type="entry name" value="SprT-like"/>
    <property type="match status" value="1"/>
</dbReference>
<feature type="domain" description="SprT-like" evidence="1">
    <location>
        <begin position="15"/>
        <end position="170"/>
    </location>
</feature>
<reference evidence="2 3" key="1">
    <citation type="journal article" date="2013" name="Genome Announc.">
        <title>Genome Sequence of the Pyrene- and Fluoranthene-Degrading Bacterium Cycloclasticus sp. Strain PY97M.</title>
        <authorList>
            <person name="Cui Z."/>
            <person name="Xu G."/>
            <person name="Li Q."/>
            <person name="Gao W."/>
            <person name="Zheng L."/>
        </authorList>
    </citation>
    <scope>NUCLEOTIDE SEQUENCE [LARGE SCALE GENOMIC DNA]</scope>
    <source>
        <strain evidence="2 3">PY97M</strain>
    </source>
</reference>
<dbReference type="InterPro" id="IPR006640">
    <property type="entry name" value="SprT-like_domain"/>
</dbReference>
<dbReference type="SMART" id="SM00731">
    <property type="entry name" value="SprT"/>
    <property type="match status" value="1"/>
</dbReference>
<organism evidence="2 3">
    <name type="scientific">Cycloclasticus pugetii</name>
    <dbReference type="NCBI Taxonomy" id="34068"/>
    <lineage>
        <taxon>Bacteria</taxon>
        <taxon>Pseudomonadati</taxon>
        <taxon>Pseudomonadota</taxon>
        <taxon>Gammaproteobacteria</taxon>
        <taxon>Thiotrichales</taxon>
        <taxon>Piscirickettsiaceae</taxon>
        <taxon>Cycloclasticus</taxon>
    </lineage>
</organism>
<gene>
    <name evidence="2" type="ORF">L196_02250</name>
</gene>
<dbReference type="EMBL" id="ASHL01000001">
    <property type="protein sequence ID" value="EPD14281.1"/>
    <property type="molecule type" value="Genomic_DNA"/>
</dbReference>
<dbReference type="RefSeq" id="WP_015005351.1">
    <property type="nucleotide sequence ID" value="NZ_FQZJ01000002.1"/>
</dbReference>
<protein>
    <recommendedName>
        <fullName evidence="1">SprT-like domain-containing protein</fullName>
    </recommendedName>
</protein>
<dbReference type="GO" id="GO:0006950">
    <property type="term" value="P:response to stress"/>
    <property type="evidence" value="ECO:0007669"/>
    <property type="project" value="UniProtKB-ARBA"/>
</dbReference>